<keyword evidence="2" id="KW-1185">Reference proteome</keyword>
<protein>
    <submittedName>
        <fullName evidence="1">Uncharacterized protein</fullName>
    </submittedName>
</protein>
<reference evidence="1 2" key="1">
    <citation type="submission" date="2019-01" db="EMBL/GenBank/DDBJ databases">
        <title>Genome sequencing of strain 2JSPR-7.</title>
        <authorList>
            <person name="Heo J."/>
            <person name="Kim S.-J."/>
            <person name="Kim J.-S."/>
            <person name="Hong S.-B."/>
            <person name="Kwon S.-W."/>
        </authorList>
    </citation>
    <scope>NUCLEOTIDE SEQUENCE [LARGE SCALE GENOMIC DNA]</scope>
    <source>
        <strain evidence="1 2">2JSPR-7</strain>
    </source>
</reference>
<dbReference type="Proteomes" id="UP000291758">
    <property type="component" value="Chromosome"/>
</dbReference>
<accession>A0A4P6EKH7</accession>
<dbReference type="AlphaFoldDB" id="A0A4P6EKH7"/>
<dbReference type="RefSeq" id="WP_129203496.1">
    <property type="nucleotide sequence ID" value="NZ_CP035495.1"/>
</dbReference>
<evidence type="ECO:0000313" key="1">
    <source>
        <dbReference type="EMBL" id="QAY62905.1"/>
    </source>
</evidence>
<organism evidence="1 2">
    <name type="scientific">Xylanimonas allomyrinae</name>
    <dbReference type="NCBI Taxonomy" id="2509459"/>
    <lineage>
        <taxon>Bacteria</taxon>
        <taxon>Bacillati</taxon>
        <taxon>Actinomycetota</taxon>
        <taxon>Actinomycetes</taxon>
        <taxon>Micrococcales</taxon>
        <taxon>Promicromonosporaceae</taxon>
        <taxon>Xylanimonas</taxon>
    </lineage>
</organism>
<dbReference type="KEGG" id="xyl:ET495_06205"/>
<dbReference type="OrthoDB" id="3432435at2"/>
<dbReference type="EMBL" id="CP035495">
    <property type="protein sequence ID" value="QAY62905.1"/>
    <property type="molecule type" value="Genomic_DNA"/>
</dbReference>
<evidence type="ECO:0000313" key="2">
    <source>
        <dbReference type="Proteomes" id="UP000291758"/>
    </source>
</evidence>
<gene>
    <name evidence="1" type="ORF">ET495_06205</name>
</gene>
<sequence length="97" mass="10441">MASPTATERRLAASIAAHESWAATPDRSARTAPARRALEDKFLAEAGGDPRRAEHLRRAYFQRLALKSARARRRSRELAAEAVTADAELAALGGDAS</sequence>
<proteinExistence type="predicted"/>
<name>A0A4P6EKH7_9MICO</name>